<comment type="subcellular location">
    <subcellularLocation>
        <location evidence="1">Membrane</location>
        <topology evidence="1">Multi-pass membrane protein</topology>
    </subcellularLocation>
</comment>
<organism evidence="8 9">
    <name type="scientific">Flavonifractor plautii ATCC 29863</name>
    <dbReference type="NCBI Taxonomy" id="411475"/>
    <lineage>
        <taxon>Bacteria</taxon>
        <taxon>Bacillati</taxon>
        <taxon>Bacillota</taxon>
        <taxon>Clostridia</taxon>
        <taxon>Eubacteriales</taxon>
        <taxon>Oscillospiraceae</taxon>
        <taxon>Flavonifractor</taxon>
    </lineage>
</organism>
<evidence type="ECO:0000313" key="9">
    <source>
        <dbReference type="Proteomes" id="UP000004459"/>
    </source>
</evidence>
<protein>
    <submittedName>
        <fullName evidence="8">GtrA-like protein</fullName>
    </submittedName>
</protein>
<evidence type="ECO:0000256" key="5">
    <source>
        <dbReference type="ARBA" id="ARBA00023136"/>
    </source>
</evidence>
<feature type="transmembrane region" description="Helical" evidence="6">
    <location>
        <begin position="39"/>
        <end position="59"/>
    </location>
</feature>
<evidence type="ECO:0000313" key="8">
    <source>
        <dbReference type="EMBL" id="EHM37259.1"/>
    </source>
</evidence>
<keyword evidence="3 6" id="KW-0812">Transmembrane</keyword>
<evidence type="ECO:0000256" key="6">
    <source>
        <dbReference type="SAM" id="Phobius"/>
    </source>
</evidence>
<evidence type="ECO:0000259" key="7">
    <source>
        <dbReference type="Pfam" id="PF04138"/>
    </source>
</evidence>
<name>G9YXM0_FLAPL</name>
<dbReference type="PANTHER" id="PTHR38459">
    <property type="entry name" value="PROPHAGE BACTOPRENOL-LINKED GLUCOSE TRANSLOCASE HOMOLOG"/>
    <property type="match status" value="1"/>
</dbReference>
<reference evidence="8 9" key="1">
    <citation type="submission" date="2011-08" db="EMBL/GenBank/DDBJ databases">
        <authorList>
            <person name="Weinstock G."/>
            <person name="Sodergren E."/>
            <person name="Clifton S."/>
            <person name="Fulton L."/>
            <person name="Fulton B."/>
            <person name="Courtney L."/>
            <person name="Fronick C."/>
            <person name="Harrison M."/>
            <person name="Strong C."/>
            <person name="Farmer C."/>
            <person name="Delahaunty K."/>
            <person name="Markovic C."/>
            <person name="Hall O."/>
            <person name="Minx P."/>
            <person name="Tomlinson C."/>
            <person name="Mitreva M."/>
            <person name="Hou S."/>
            <person name="Chen J."/>
            <person name="Wollam A."/>
            <person name="Pepin K.H."/>
            <person name="Johnson M."/>
            <person name="Bhonagiri V."/>
            <person name="Zhang X."/>
            <person name="Suruliraj S."/>
            <person name="Warren W."/>
            <person name="Chinwalla A."/>
            <person name="Mardis E.R."/>
            <person name="Wilson R.K."/>
        </authorList>
    </citation>
    <scope>NUCLEOTIDE SEQUENCE [LARGE SCALE GENOMIC DNA]</scope>
    <source>
        <strain evidence="8 9">ATCC 29863</strain>
    </source>
</reference>
<gene>
    <name evidence="8" type="ORF">HMPREF0372_04288</name>
</gene>
<dbReference type="HOGENOM" id="CLU_083873_4_0_9"/>
<feature type="domain" description="GtrA/DPMS transmembrane" evidence="7">
    <location>
        <begin position="14"/>
        <end position="134"/>
    </location>
</feature>
<comment type="similarity">
    <text evidence="2">Belongs to the GtrA family.</text>
</comment>
<feature type="transmembrane region" description="Helical" evidence="6">
    <location>
        <begin position="12"/>
        <end position="33"/>
    </location>
</feature>
<evidence type="ECO:0000256" key="3">
    <source>
        <dbReference type="ARBA" id="ARBA00022692"/>
    </source>
</evidence>
<keyword evidence="5 6" id="KW-0472">Membrane</keyword>
<dbReference type="PANTHER" id="PTHR38459:SF1">
    <property type="entry name" value="PROPHAGE BACTOPRENOL-LINKED GLUCOSE TRANSLOCASE HOMOLOG"/>
    <property type="match status" value="1"/>
</dbReference>
<dbReference type="InterPro" id="IPR007267">
    <property type="entry name" value="GtrA_DPMS_TM"/>
</dbReference>
<dbReference type="Proteomes" id="UP000004459">
    <property type="component" value="Unassembled WGS sequence"/>
</dbReference>
<dbReference type="GO" id="GO:0005886">
    <property type="term" value="C:plasma membrane"/>
    <property type="evidence" value="ECO:0007669"/>
    <property type="project" value="TreeGrafter"/>
</dbReference>
<proteinExistence type="inferred from homology"/>
<comment type="caution">
    <text evidence="8">The sequence shown here is derived from an EMBL/GenBank/DDBJ whole genome shotgun (WGS) entry which is preliminary data.</text>
</comment>
<keyword evidence="4 6" id="KW-1133">Transmembrane helix</keyword>
<dbReference type="EMBL" id="AGCK01000341">
    <property type="protein sequence ID" value="EHM37259.1"/>
    <property type="molecule type" value="Genomic_DNA"/>
</dbReference>
<dbReference type="PATRIC" id="fig|411475.3.peg.3716"/>
<dbReference type="Pfam" id="PF04138">
    <property type="entry name" value="GtrA_DPMS_TM"/>
    <property type="match status" value="1"/>
</dbReference>
<dbReference type="InterPro" id="IPR051401">
    <property type="entry name" value="GtrA_CellWall_Glycosyl"/>
</dbReference>
<dbReference type="GO" id="GO:0000271">
    <property type="term" value="P:polysaccharide biosynthetic process"/>
    <property type="evidence" value="ECO:0007669"/>
    <property type="project" value="InterPro"/>
</dbReference>
<dbReference type="AlphaFoldDB" id="G9YXM0"/>
<sequence length="139" mass="15496">MRMAKKLIDKSIPRFLMVGVLNTLVGAGVMFLLFNLAGWAYWTASAANYVVGGVLSYFLNKHFTFQNKERGWAQVGRFALTVAVCWLIAYGVAKPLALWALSGQSGKIQENVALLVGMVLYTGLNYFGQRFFAFRKKNS</sequence>
<evidence type="ECO:0000256" key="2">
    <source>
        <dbReference type="ARBA" id="ARBA00009399"/>
    </source>
</evidence>
<feature type="transmembrane region" description="Helical" evidence="6">
    <location>
        <begin position="112"/>
        <end position="128"/>
    </location>
</feature>
<evidence type="ECO:0000256" key="1">
    <source>
        <dbReference type="ARBA" id="ARBA00004141"/>
    </source>
</evidence>
<evidence type="ECO:0000256" key="4">
    <source>
        <dbReference type="ARBA" id="ARBA00022989"/>
    </source>
</evidence>
<accession>G9YXM0</accession>
<feature type="transmembrane region" description="Helical" evidence="6">
    <location>
        <begin position="71"/>
        <end position="92"/>
    </location>
</feature>